<accession>A0A645JFD5</accession>
<proteinExistence type="predicted"/>
<name>A0A645JFD5_9ZZZZ</name>
<comment type="caution">
    <text evidence="1">The sequence shown here is derived from an EMBL/GenBank/DDBJ whole genome shotgun (WGS) entry which is preliminary data.</text>
</comment>
<evidence type="ECO:0000313" key="1">
    <source>
        <dbReference type="EMBL" id="MPN61800.1"/>
    </source>
</evidence>
<reference evidence="1" key="1">
    <citation type="submission" date="2019-08" db="EMBL/GenBank/DDBJ databases">
        <authorList>
            <person name="Kucharzyk K."/>
            <person name="Murdoch R.W."/>
            <person name="Higgins S."/>
            <person name="Loffler F."/>
        </authorList>
    </citation>
    <scope>NUCLEOTIDE SEQUENCE</scope>
</reference>
<dbReference type="AlphaFoldDB" id="A0A645JFD5"/>
<sequence length="89" mass="10492">MTLQELYNNASRDFLPLAVKINVENQYKCRIDFGSTVTVSIYDALTSHVLLLFDLRIYEGELNCDQIGDRRYSDKTYEQLIQLIHERFL</sequence>
<dbReference type="EMBL" id="VSSQ01138946">
    <property type="protein sequence ID" value="MPN61800.1"/>
    <property type="molecule type" value="Genomic_DNA"/>
</dbReference>
<protein>
    <submittedName>
        <fullName evidence="1">Uncharacterized protein</fullName>
    </submittedName>
</protein>
<gene>
    <name evidence="1" type="ORF">SDC9_209544</name>
</gene>
<organism evidence="1">
    <name type="scientific">bioreactor metagenome</name>
    <dbReference type="NCBI Taxonomy" id="1076179"/>
    <lineage>
        <taxon>unclassified sequences</taxon>
        <taxon>metagenomes</taxon>
        <taxon>ecological metagenomes</taxon>
    </lineage>
</organism>